<evidence type="ECO:0000256" key="3">
    <source>
        <dbReference type="ARBA" id="ARBA00023082"/>
    </source>
</evidence>
<dbReference type="InterPro" id="IPR013249">
    <property type="entry name" value="RNA_pol_sigma70_r4_t2"/>
</dbReference>
<dbReference type="Gene3D" id="1.10.1740.10">
    <property type="match status" value="1"/>
</dbReference>
<dbReference type="InterPro" id="IPR014284">
    <property type="entry name" value="RNA_pol_sigma-70_dom"/>
</dbReference>
<keyword evidence="4" id="KW-0804">Transcription</keyword>
<evidence type="ECO:0000313" key="8">
    <source>
        <dbReference type="Proteomes" id="UP000095657"/>
    </source>
</evidence>
<dbReference type="PANTHER" id="PTHR43133:SF46">
    <property type="entry name" value="RNA POLYMERASE SIGMA-70 FACTOR ECF SUBFAMILY"/>
    <property type="match status" value="1"/>
</dbReference>
<feature type="domain" description="RNA polymerase sigma-70 region 2" evidence="5">
    <location>
        <begin position="33"/>
        <end position="99"/>
    </location>
</feature>
<dbReference type="Gene3D" id="1.10.10.10">
    <property type="entry name" value="Winged helix-like DNA-binding domain superfamily/Winged helix DNA-binding domain"/>
    <property type="match status" value="1"/>
</dbReference>
<proteinExistence type="inferred from homology"/>
<feature type="domain" description="RNA polymerase sigma factor 70 region 4 type 2" evidence="6">
    <location>
        <begin position="128"/>
        <end position="179"/>
    </location>
</feature>
<keyword evidence="2" id="KW-0805">Transcription regulation</keyword>
<dbReference type="NCBIfam" id="TIGR02985">
    <property type="entry name" value="Sig70_bacteroi1"/>
    <property type="match status" value="1"/>
</dbReference>
<dbReference type="InterPro" id="IPR036388">
    <property type="entry name" value="WH-like_DNA-bd_sf"/>
</dbReference>
<evidence type="ECO:0000313" key="7">
    <source>
        <dbReference type="EMBL" id="CUO51210.1"/>
    </source>
</evidence>
<dbReference type="STRING" id="47678.ERS852494_00067"/>
<dbReference type="Pfam" id="PF08281">
    <property type="entry name" value="Sigma70_r4_2"/>
    <property type="match status" value="1"/>
</dbReference>
<dbReference type="GO" id="GO:0003677">
    <property type="term" value="F:DNA binding"/>
    <property type="evidence" value="ECO:0007669"/>
    <property type="project" value="InterPro"/>
</dbReference>
<dbReference type="PANTHER" id="PTHR43133">
    <property type="entry name" value="RNA POLYMERASE ECF-TYPE SIGMA FACTO"/>
    <property type="match status" value="1"/>
</dbReference>
<reference evidence="7 8" key="1">
    <citation type="submission" date="2015-09" db="EMBL/GenBank/DDBJ databases">
        <authorList>
            <consortium name="Pathogen Informatics"/>
        </authorList>
    </citation>
    <scope>NUCLEOTIDE SEQUENCE [LARGE SCALE GENOMIC DNA]</scope>
    <source>
        <strain evidence="7 8">2789STDY5834880</strain>
    </source>
</reference>
<dbReference type="Pfam" id="PF04542">
    <property type="entry name" value="Sigma70_r2"/>
    <property type="match status" value="1"/>
</dbReference>
<dbReference type="GO" id="GO:0006352">
    <property type="term" value="P:DNA-templated transcription initiation"/>
    <property type="evidence" value="ECO:0007669"/>
    <property type="project" value="InterPro"/>
</dbReference>
<keyword evidence="3" id="KW-0731">Sigma factor</keyword>
<evidence type="ECO:0000259" key="5">
    <source>
        <dbReference type="Pfam" id="PF04542"/>
    </source>
</evidence>
<dbReference type="InterPro" id="IPR013325">
    <property type="entry name" value="RNA_pol_sigma_r2"/>
</dbReference>
<dbReference type="GO" id="GO:0016987">
    <property type="term" value="F:sigma factor activity"/>
    <property type="evidence" value="ECO:0007669"/>
    <property type="project" value="UniProtKB-KW"/>
</dbReference>
<dbReference type="EMBL" id="CZAI01000001">
    <property type="protein sequence ID" value="CUO51210.1"/>
    <property type="molecule type" value="Genomic_DNA"/>
</dbReference>
<comment type="similarity">
    <text evidence="1">Belongs to the sigma-70 factor family. ECF subfamily.</text>
</comment>
<evidence type="ECO:0000256" key="2">
    <source>
        <dbReference type="ARBA" id="ARBA00023015"/>
    </source>
</evidence>
<dbReference type="NCBIfam" id="TIGR02937">
    <property type="entry name" value="sigma70-ECF"/>
    <property type="match status" value="1"/>
</dbReference>
<dbReference type="SUPFAM" id="SSF88946">
    <property type="entry name" value="Sigma2 domain of RNA polymerase sigma factors"/>
    <property type="match status" value="1"/>
</dbReference>
<dbReference type="InterPro" id="IPR039425">
    <property type="entry name" value="RNA_pol_sigma-70-like"/>
</dbReference>
<evidence type="ECO:0000256" key="4">
    <source>
        <dbReference type="ARBA" id="ARBA00023163"/>
    </source>
</evidence>
<dbReference type="Proteomes" id="UP000095657">
    <property type="component" value="Unassembled WGS sequence"/>
</dbReference>
<dbReference type="SUPFAM" id="SSF88659">
    <property type="entry name" value="Sigma3 and sigma4 domains of RNA polymerase sigma factors"/>
    <property type="match status" value="1"/>
</dbReference>
<dbReference type="InterPro" id="IPR013324">
    <property type="entry name" value="RNA_pol_sigma_r3/r4-like"/>
</dbReference>
<protein>
    <submittedName>
        <fullName evidence="7">RNA polymerase, sigma-24 subunit, ECF subfamily</fullName>
    </submittedName>
</protein>
<dbReference type="InterPro" id="IPR007627">
    <property type="entry name" value="RNA_pol_sigma70_r2"/>
</dbReference>
<gene>
    <name evidence="7" type="primary">rpoE_2</name>
    <name evidence="7" type="ORF">ERS852494_00067</name>
</gene>
<organism evidence="7 8">
    <name type="scientific">Bacteroides caccae</name>
    <dbReference type="NCBI Taxonomy" id="47678"/>
    <lineage>
        <taxon>Bacteria</taxon>
        <taxon>Pseudomonadati</taxon>
        <taxon>Bacteroidota</taxon>
        <taxon>Bacteroidia</taxon>
        <taxon>Bacteroidales</taxon>
        <taxon>Bacteroidaceae</taxon>
        <taxon>Bacteroides</taxon>
    </lineage>
</organism>
<dbReference type="InterPro" id="IPR014327">
    <property type="entry name" value="RNA_pol_sigma70_bacteroid"/>
</dbReference>
<dbReference type="CDD" id="cd06171">
    <property type="entry name" value="Sigma70_r4"/>
    <property type="match status" value="1"/>
</dbReference>
<evidence type="ECO:0000256" key="1">
    <source>
        <dbReference type="ARBA" id="ARBA00010641"/>
    </source>
</evidence>
<name>A0A174FRR2_9BACE</name>
<dbReference type="AlphaFoldDB" id="A0A174FRR2"/>
<accession>A0A174FRR2</accession>
<evidence type="ECO:0000259" key="6">
    <source>
        <dbReference type="Pfam" id="PF08281"/>
    </source>
</evidence>
<sequence>MQRLTNLITNTMDDMFLLQLIKNGDKQAFKYVFDTYFTALCRFMYLYLGDTQEAEDIASDIFASVWENRKKLEIRLTFKAYLFQAAKNRCLNVIRDRKATVSLDDINGQDTPQVSITDSLETEELNNLIQEAILSLPEKCREVFLQSRTKNLTNQEIAESMDISVKTVEAQITKALKQIRKFLGTQYQYLF</sequence>